<dbReference type="InterPro" id="IPR058792">
    <property type="entry name" value="Beta-barrel_RND_2"/>
</dbReference>
<feature type="domain" description="Multidrug resistance protein MdtA-like barrel-sandwich hybrid" evidence="4">
    <location>
        <begin position="72"/>
        <end position="361"/>
    </location>
</feature>
<feature type="compositionally biased region" description="Gly residues" evidence="3">
    <location>
        <begin position="523"/>
        <end position="544"/>
    </location>
</feature>
<sequence length="556" mass="57487">MKRWVYILFSVVVLASLIGWRLSQKRAEAAKSEAAGNAMRNAPALVETAALKRQDIVKTFEAVGSVEAPLAVDVTPKVTGRILYLGVREGDRVTAGQVLVNIDPAEVQAEVLQRRAALAGARSRLAEAALTRNAQSVGVASTVRQQQAALGTARAQNRKAKADYDAQIAAAQAAVTDAQGRVAGAQADVGAADAAIASAEANVANAKTELERQESLLADGATSKQVVDNVRTTLKVQEAALGQARQGRGAAVAALASARAQKQAAERQVLLARNRARSEVFATNSNIKQVEATLDAARANVAQTPAFAQNLAALRAAVSAAEAELAAAQSRLSDTTLRAPITGVVTQRAVDTGALASPGQPILSIQAVQQVWAAVSLPEEVSRRIYQGQNASVTFDALPGETFAGRIVQIFPTADAQSRQFTARVRLDNRRNRVRPGMFGRVTFVTEKANDVLVVPLEAVKTDPATPGAGTVTVVADGKAQTRPVQTGLSNGKVIALKSGVTDGEQVIILSTRPVREGQAVRAGGGGRRGGGGAAGGNNTGGGDNAAAPARGGSAR</sequence>
<gene>
    <name evidence="7" type="ORF">AVDCRST_MAG63-2471</name>
</gene>
<dbReference type="InterPro" id="IPR006143">
    <property type="entry name" value="RND_pump_MFP"/>
</dbReference>
<dbReference type="Pfam" id="PF25989">
    <property type="entry name" value="YknX_C"/>
    <property type="match status" value="1"/>
</dbReference>
<feature type="coiled-coil region" evidence="2">
    <location>
        <begin position="311"/>
        <end position="338"/>
    </location>
</feature>
<dbReference type="GO" id="GO:1990281">
    <property type="term" value="C:efflux pump complex"/>
    <property type="evidence" value="ECO:0007669"/>
    <property type="project" value="TreeGrafter"/>
</dbReference>
<dbReference type="SUPFAM" id="SSF111369">
    <property type="entry name" value="HlyD-like secretion proteins"/>
    <property type="match status" value="3"/>
</dbReference>
<dbReference type="NCBIfam" id="TIGR01730">
    <property type="entry name" value="RND_mfp"/>
    <property type="match status" value="1"/>
</dbReference>
<dbReference type="FunFam" id="2.40.30.170:FF:000010">
    <property type="entry name" value="Efflux RND transporter periplasmic adaptor subunit"/>
    <property type="match status" value="1"/>
</dbReference>
<proteinExistence type="inferred from homology"/>
<keyword evidence="2" id="KW-0175">Coiled coil</keyword>
<evidence type="ECO:0008006" key="8">
    <source>
        <dbReference type="Google" id="ProtNLM"/>
    </source>
</evidence>
<evidence type="ECO:0000259" key="5">
    <source>
        <dbReference type="Pfam" id="PF25954"/>
    </source>
</evidence>
<dbReference type="InterPro" id="IPR058637">
    <property type="entry name" value="YknX-like_C"/>
</dbReference>
<evidence type="ECO:0000256" key="3">
    <source>
        <dbReference type="SAM" id="MobiDB-lite"/>
    </source>
</evidence>
<evidence type="ECO:0000259" key="6">
    <source>
        <dbReference type="Pfam" id="PF25989"/>
    </source>
</evidence>
<organism evidence="7">
    <name type="scientific">uncultured Armatimonadetes bacterium</name>
    <dbReference type="NCBI Taxonomy" id="157466"/>
    <lineage>
        <taxon>Bacteria</taxon>
        <taxon>Bacillati</taxon>
        <taxon>Armatimonadota</taxon>
        <taxon>environmental samples</taxon>
    </lineage>
</organism>
<name>A0A6J4IWK7_9BACT</name>
<dbReference type="Gene3D" id="2.40.30.170">
    <property type="match status" value="1"/>
</dbReference>
<feature type="domain" description="CusB-like beta-barrel" evidence="5">
    <location>
        <begin position="370"/>
        <end position="447"/>
    </location>
</feature>
<feature type="domain" description="YknX-like C-terminal permuted SH3-like" evidence="6">
    <location>
        <begin position="452"/>
        <end position="522"/>
    </location>
</feature>
<accession>A0A6J4IWK7</accession>
<dbReference type="EMBL" id="CADCTO010000322">
    <property type="protein sequence ID" value="CAA9261955.1"/>
    <property type="molecule type" value="Genomic_DNA"/>
</dbReference>
<dbReference type="Pfam" id="PF25954">
    <property type="entry name" value="Beta-barrel_RND_2"/>
    <property type="match status" value="1"/>
</dbReference>
<dbReference type="GO" id="GO:0015562">
    <property type="term" value="F:efflux transmembrane transporter activity"/>
    <property type="evidence" value="ECO:0007669"/>
    <property type="project" value="TreeGrafter"/>
</dbReference>
<dbReference type="AlphaFoldDB" id="A0A6J4IWK7"/>
<dbReference type="PANTHER" id="PTHR30469">
    <property type="entry name" value="MULTIDRUG RESISTANCE PROTEIN MDTA"/>
    <property type="match status" value="1"/>
</dbReference>
<dbReference type="InterPro" id="IPR058625">
    <property type="entry name" value="MdtA-like_BSH"/>
</dbReference>
<evidence type="ECO:0000259" key="4">
    <source>
        <dbReference type="Pfam" id="PF25917"/>
    </source>
</evidence>
<protein>
    <recommendedName>
        <fullName evidence="8">Co/Zn/Cd efflux system membrane fusion protein</fullName>
    </recommendedName>
</protein>
<dbReference type="Gene3D" id="2.40.50.100">
    <property type="match status" value="2"/>
</dbReference>
<comment type="similarity">
    <text evidence="1">Belongs to the membrane fusion protein (MFP) (TC 8.A.1) family.</text>
</comment>
<evidence type="ECO:0000256" key="1">
    <source>
        <dbReference type="ARBA" id="ARBA00009477"/>
    </source>
</evidence>
<evidence type="ECO:0000313" key="7">
    <source>
        <dbReference type="EMBL" id="CAA9261955.1"/>
    </source>
</evidence>
<dbReference type="Pfam" id="PF25917">
    <property type="entry name" value="BSH_RND"/>
    <property type="match status" value="1"/>
</dbReference>
<evidence type="ECO:0000256" key="2">
    <source>
        <dbReference type="SAM" id="Coils"/>
    </source>
</evidence>
<dbReference type="Gene3D" id="1.10.287.470">
    <property type="entry name" value="Helix hairpin bin"/>
    <property type="match status" value="2"/>
</dbReference>
<feature type="region of interest" description="Disordered" evidence="3">
    <location>
        <begin position="517"/>
        <end position="556"/>
    </location>
</feature>
<reference evidence="7" key="1">
    <citation type="submission" date="2020-02" db="EMBL/GenBank/DDBJ databases">
        <authorList>
            <person name="Meier V. D."/>
        </authorList>
    </citation>
    <scope>NUCLEOTIDE SEQUENCE</scope>
    <source>
        <strain evidence="7">AVDCRST_MAG63</strain>
    </source>
</reference>
<dbReference type="Gene3D" id="2.40.420.20">
    <property type="match status" value="1"/>
</dbReference>